<dbReference type="EMBL" id="UINC01170153">
    <property type="protein sequence ID" value="SVD74060.1"/>
    <property type="molecule type" value="Genomic_DNA"/>
</dbReference>
<dbReference type="AlphaFoldDB" id="A0A382XT90"/>
<sequence length="127" mass="14984">VIVSPEDKEFINSYIYQLFFHTIHTPQPESEFLIKFEYPWNLNKVSKNSNLIIVSLDFPADSTGDLLMQRIRNTNNQHNELFVMKNLYANNQIICAINTTDAISMSLQILKNKEWILNAFRENYLRK</sequence>
<gene>
    <name evidence="1" type="ORF">METZ01_LOCUS426914</name>
</gene>
<protein>
    <submittedName>
        <fullName evidence="1">Uncharacterized protein</fullName>
    </submittedName>
</protein>
<reference evidence="1" key="1">
    <citation type="submission" date="2018-05" db="EMBL/GenBank/DDBJ databases">
        <authorList>
            <person name="Lanie J.A."/>
            <person name="Ng W.-L."/>
            <person name="Kazmierczak K.M."/>
            <person name="Andrzejewski T.M."/>
            <person name="Davidsen T.M."/>
            <person name="Wayne K.J."/>
            <person name="Tettelin H."/>
            <person name="Glass J.I."/>
            <person name="Rusch D."/>
            <person name="Podicherti R."/>
            <person name="Tsui H.-C.T."/>
            <person name="Winkler M.E."/>
        </authorList>
    </citation>
    <scope>NUCLEOTIDE SEQUENCE</scope>
</reference>
<feature type="non-terminal residue" evidence="1">
    <location>
        <position position="1"/>
    </location>
</feature>
<name>A0A382XT90_9ZZZZ</name>
<accession>A0A382XT90</accession>
<feature type="non-terminal residue" evidence="1">
    <location>
        <position position="127"/>
    </location>
</feature>
<evidence type="ECO:0000313" key="1">
    <source>
        <dbReference type="EMBL" id="SVD74060.1"/>
    </source>
</evidence>
<organism evidence="1">
    <name type="scientific">marine metagenome</name>
    <dbReference type="NCBI Taxonomy" id="408172"/>
    <lineage>
        <taxon>unclassified sequences</taxon>
        <taxon>metagenomes</taxon>
        <taxon>ecological metagenomes</taxon>
    </lineage>
</organism>
<proteinExistence type="predicted"/>